<evidence type="ECO:0000256" key="1">
    <source>
        <dbReference type="ARBA" id="ARBA00022614"/>
    </source>
</evidence>
<dbReference type="KEGG" id="dvi:6628259"/>
<evidence type="ECO:0000256" key="4">
    <source>
        <dbReference type="SAM" id="Phobius"/>
    </source>
</evidence>
<dbReference type="STRING" id="7244.B4LRU2"/>
<dbReference type="FunCoup" id="B4LRU2">
    <property type="interactions" value="17"/>
</dbReference>
<evidence type="ECO:0008006" key="8">
    <source>
        <dbReference type="Google" id="ProtNLM"/>
    </source>
</evidence>
<evidence type="ECO:0000313" key="6">
    <source>
        <dbReference type="EMBL" id="EDW64694.1"/>
    </source>
</evidence>
<keyword evidence="4" id="KW-0472">Membrane</keyword>
<evidence type="ECO:0000256" key="5">
    <source>
        <dbReference type="SAM" id="SignalP"/>
    </source>
</evidence>
<dbReference type="Proteomes" id="UP000008792">
    <property type="component" value="Unassembled WGS sequence"/>
</dbReference>
<dbReference type="eggNOG" id="KOG0619">
    <property type="taxonomic scope" value="Eukaryota"/>
</dbReference>
<sequence length="661" mass="73663">MRHASLIRWHATSPMTHCTSSNSFRGSYVLLLLLPLLLLTHVHPAAVGDADADGLCLVRATLYITAPEQRSEQDFGLPLDIDCADNGSSSTAAFDLLPQRVAGKLHVRLNGSQTPPLGVASYGLEYLDNCAQLQSIQIERFVTDASLVLCCRAGVPLKHVRSVALRHNELGTLSGHSFELVPHLQQLLLEDNALRLLETLRGCGELQQLVIRRERQLALRQAHVLGQLGQLQRLELTRLKLVSGAFLAALPGLLTELLVQETPIEPRQLRLLNGTDQLVKLSLVQCELSGFSLESSMAIRLLHLNLSGNALRQLQLSNSSLVSLDLSGNHLSSLNSSWFAQLSQLQALHLQANQLHRVSWQQLLQLATLQVVQLDLSSNQLLRLEDTEHAAWDQAQQLRIQIDDNPWSCQWLLNFSHAQPQLFRLFRYAKYISQINVNGLSCRPKQEHPAMEPPVTTSSLDSSPQLAQNNWSTRNAYLNVSSHTVLYGNPIQQSRSQRAEALIIVFMLPLGIALLFLLLYLYLHCERLFHWSYYASGLPCFGGSKSARSHRFVDHIDIVRYPIANGNSSASMALELEPQADGYETPLSGAASICNCAGHRQFACSRTHHVTYEVMPTELPYQLYTEIKELAEGEEMDKTLEEIPAATAPIYEPLDEKPLEV</sequence>
<keyword evidence="1" id="KW-0433">Leucine-rich repeat</keyword>
<keyword evidence="2 5" id="KW-0732">Signal</keyword>
<dbReference type="AlphaFoldDB" id="B4LRU2"/>
<dbReference type="OrthoDB" id="676979at2759"/>
<evidence type="ECO:0000313" key="7">
    <source>
        <dbReference type="Proteomes" id="UP000008792"/>
    </source>
</evidence>
<feature type="transmembrane region" description="Helical" evidence="4">
    <location>
        <begin position="501"/>
        <end position="523"/>
    </location>
</feature>
<name>B4LRU2_DROVI</name>
<dbReference type="PROSITE" id="PS51450">
    <property type="entry name" value="LRR"/>
    <property type="match status" value="1"/>
</dbReference>
<dbReference type="PANTHER" id="PTHR24369">
    <property type="entry name" value="ANTIGEN BSP, PUTATIVE-RELATED"/>
    <property type="match status" value="1"/>
</dbReference>
<dbReference type="InterPro" id="IPR032675">
    <property type="entry name" value="LRR_dom_sf"/>
</dbReference>
<feature type="signal peptide" evidence="5">
    <location>
        <begin position="1"/>
        <end position="44"/>
    </location>
</feature>
<dbReference type="SMART" id="SM00369">
    <property type="entry name" value="LRR_TYP"/>
    <property type="match status" value="4"/>
</dbReference>
<dbReference type="HOGENOM" id="CLU_414050_0_0_1"/>
<evidence type="ECO:0000256" key="2">
    <source>
        <dbReference type="ARBA" id="ARBA00022729"/>
    </source>
</evidence>
<protein>
    <recommendedName>
        <fullName evidence="8">LRRCT domain-containing protein</fullName>
    </recommendedName>
</protein>
<dbReference type="InterPro" id="IPR003591">
    <property type="entry name" value="Leu-rich_rpt_typical-subtyp"/>
</dbReference>
<proteinExistence type="predicted"/>
<organism evidence="6 7">
    <name type="scientific">Drosophila virilis</name>
    <name type="common">Fruit fly</name>
    <dbReference type="NCBI Taxonomy" id="7244"/>
    <lineage>
        <taxon>Eukaryota</taxon>
        <taxon>Metazoa</taxon>
        <taxon>Ecdysozoa</taxon>
        <taxon>Arthropoda</taxon>
        <taxon>Hexapoda</taxon>
        <taxon>Insecta</taxon>
        <taxon>Pterygota</taxon>
        <taxon>Neoptera</taxon>
        <taxon>Endopterygota</taxon>
        <taxon>Diptera</taxon>
        <taxon>Brachycera</taxon>
        <taxon>Muscomorpha</taxon>
        <taxon>Ephydroidea</taxon>
        <taxon>Drosophilidae</taxon>
        <taxon>Drosophila</taxon>
    </lineage>
</organism>
<dbReference type="GO" id="GO:0005886">
    <property type="term" value="C:plasma membrane"/>
    <property type="evidence" value="ECO:0007669"/>
    <property type="project" value="TreeGrafter"/>
</dbReference>
<dbReference type="PANTHER" id="PTHR24369:SF210">
    <property type="entry name" value="CHAOPTIN-RELATED"/>
    <property type="match status" value="1"/>
</dbReference>
<evidence type="ECO:0000256" key="3">
    <source>
        <dbReference type="ARBA" id="ARBA00022737"/>
    </source>
</evidence>
<keyword evidence="4" id="KW-1133">Transmembrane helix</keyword>
<keyword evidence="7" id="KW-1185">Reference proteome</keyword>
<keyword evidence="3" id="KW-0677">Repeat</keyword>
<gene>
    <name evidence="6" type="primary">Dvir\GJ21058</name>
    <name evidence="6" type="ORF">Dvir_GJ21058</name>
</gene>
<dbReference type="InterPro" id="IPR001611">
    <property type="entry name" value="Leu-rich_rpt"/>
</dbReference>
<keyword evidence="4" id="KW-0812">Transmembrane</keyword>
<dbReference type="PhylomeDB" id="B4LRU2"/>
<dbReference type="InterPro" id="IPR050541">
    <property type="entry name" value="LRR_TM_domain-containing"/>
</dbReference>
<dbReference type="EMBL" id="CH940649">
    <property type="protein sequence ID" value="EDW64694.1"/>
    <property type="molecule type" value="Genomic_DNA"/>
</dbReference>
<accession>B4LRU2</accession>
<dbReference type="SUPFAM" id="SSF52058">
    <property type="entry name" value="L domain-like"/>
    <property type="match status" value="1"/>
</dbReference>
<dbReference type="InParanoid" id="B4LRU2"/>
<dbReference type="Pfam" id="PF13855">
    <property type="entry name" value="LRR_8"/>
    <property type="match status" value="1"/>
</dbReference>
<reference evidence="6 7" key="1">
    <citation type="journal article" date="2007" name="Nature">
        <title>Evolution of genes and genomes on the Drosophila phylogeny.</title>
        <authorList>
            <consortium name="Drosophila 12 Genomes Consortium"/>
            <person name="Clark A.G."/>
            <person name="Eisen M.B."/>
            <person name="Smith D.R."/>
            <person name="Bergman C.M."/>
            <person name="Oliver B."/>
            <person name="Markow T.A."/>
            <person name="Kaufman T.C."/>
            <person name="Kellis M."/>
            <person name="Gelbart W."/>
            <person name="Iyer V.N."/>
            <person name="Pollard D.A."/>
            <person name="Sackton T.B."/>
            <person name="Larracuente A.M."/>
            <person name="Singh N.D."/>
            <person name="Abad J.P."/>
            <person name="Abt D.N."/>
            <person name="Adryan B."/>
            <person name="Aguade M."/>
            <person name="Akashi H."/>
            <person name="Anderson W.W."/>
            <person name="Aquadro C.F."/>
            <person name="Ardell D.H."/>
            <person name="Arguello R."/>
            <person name="Artieri C.G."/>
            <person name="Barbash D.A."/>
            <person name="Barker D."/>
            <person name="Barsanti P."/>
            <person name="Batterham P."/>
            <person name="Batzoglou S."/>
            <person name="Begun D."/>
            <person name="Bhutkar A."/>
            <person name="Blanco E."/>
            <person name="Bosak S.A."/>
            <person name="Bradley R.K."/>
            <person name="Brand A.D."/>
            <person name="Brent M.R."/>
            <person name="Brooks A.N."/>
            <person name="Brown R.H."/>
            <person name="Butlin R.K."/>
            <person name="Caggese C."/>
            <person name="Calvi B.R."/>
            <person name="Bernardo de Carvalho A."/>
            <person name="Caspi A."/>
            <person name="Castrezana S."/>
            <person name="Celniker S.E."/>
            <person name="Chang J.L."/>
            <person name="Chapple C."/>
            <person name="Chatterji S."/>
            <person name="Chinwalla A."/>
            <person name="Civetta A."/>
            <person name="Clifton S.W."/>
            <person name="Comeron J.M."/>
            <person name="Costello J.C."/>
            <person name="Coyne J.A."/>
            <person name="Daub J."/>
            <person name="David R.G."/>
            <person name="Delcher A.L."/>
            <person name="Delehaunty K."/>
            <person name="Do C.B."/>
            <person name="Ebling H."/>
            <person name="Edwards K."/>
            <person name="Eickbush T."/>
            <person name="Evans J.D."/>
            <person name="Filipski A."/>
            <person name="Findeiss S."/>
            <person name="Freyhult E."/>
            <person name="Fulton L."/>
            <person name="Fulton R."/>
            <person name="Garcia A.C."/>
            <person name="Gardiner A."/>
            <person name="Garfield D.A."/>
            <person name="Garvin B.E."/>
            <person name="Gibson G."/>
            <person name="Gilbert D."/>
            <person name="Gnerre S."/>
            <person name="Godfrey J."/>
            <person name="Good R."/>
            <person name="Gotea V."/>
            <person name="Gravely B."/>
            <person name="Greenberg A.J."/>
            <person name="Griffiths-Jones S."/>
            <person name="Gross S."/>
            <person name="Guigo R."/>
            <person name="Gustafson E.A."/>
            <person name="Haerty W."/>
            <person name="Hahn M.W."/>
            <person name="Halligan D.L."/>
            <person name="Halpern A.L."/>
            <person name="Halter G.M."/>
            <person name="Han M.V."/>
            <person name="Heger A."/>
            <person name="Hillier L."/>
            <person name="Hinrichs A.S."/>
            <person name="Holmes I."/>
            <person name="Hoskins R.A."/>
            <person name="Hubisz M.J."/>
            <person name="Hultmark D."/>
            <person name="Huntley M.A."/>
            <person name="Jaffe D.B."/>
            <person name="Jagadeeshan S."/>
            <person name="Jeck W.R."/>
            <person name="Johnson J."/>
            <person name="Jones C.D."/>
            <person name="Jordan W.C."/>
            <person name="Karpen G.H."/>
            <person name="Kataoka E."/>
            <person name="Keightley P.D."/>
            <person name="Kheradpour P."/>
            <person name="Kirkness E.F."/>
            <person name="Koerich L.B."/>
            <person name="Kristiansen K."/>
            <person name="Kudrna D."/>
            <person name="Kulathinal R.J."/>
            <person name="Kumar S."/>
            <person name="Kwok R."/>
            <person name="Lander E."/>
            <person name="Langley C.H."/>
            <person name="Lapoint R."/>
            <person name="Lazzaro B.P."/>
            <person name="Lee S.J."/>
            <person name="Levesque L."/>
            <person name="Li R."/>
            <person name="Lin C.F."/>
            <person name="Lin M.F."/>
            <person name="Lindblad-Toh K."/>
            <person name="Llopart A."/>
            <person name="Long M."/>
            <person name="Low L."/>
            <person name="Lozovsky E."/>
            <person name="Lu J."/>
            <person name="Luo M."/>
            <person name="Machado C.A."/>
            <person name="Makalowski W."/>
            <person name="Marzo M."/>
            <person name="Matsuda M."/>
            <person name="Matzkin L."/>
            <person name="McAllister B."/>
            <person name="McBride C.S."/>
            <person name="McKernan B."/>
            <person name="McKernan K."/>
            <person name="Mendez-Lago M."/>
            <person name="Minx P."/>
            <person name="Mollenhauer M.U."/>
            <person name="Montooth K."/>
            <person name="Mount S.M."/>
            <person name="Mu X."/>
            <person name="Myers E."/>
            <person name="Negre B."/>
            <person name="Newfeld S."/>
            <person name="Nielsen R."/>
            <person name="Noor M.A."/>
            <person name="O'Grady P."/>
            <person name="Pachter L."/>
            <person name="Papaceit M."/>
            <person name="Parisi M.J."/>
            <person name="Parisi M."/>
            <person name="Parts L."/>
            <person name="Pedersen J.S."/>
            <person name="Pesole G."/>
            <person name="Phillippy A.M."/>
            <person name="Ponting C.P."/>
            <person name="Pop M."/>
            <person name="Porcelli D."/>
            <person name="Powell J.R."/>
            <person name="Prohaska S."/>
            <person name="Pruitt K."/>
            <person name="Puig M."/>
            <person name="Quesneville H."/>
            <person name="Ram K.R."/>
            <person name="Rand D."/>
            <person name="Rasmussen M.D."/>
            <person name="Reed L.K."/>
            <person name="Reenan R."/>
            <person name="Reily A."/>
            <person name="Remington K.A."/>
            <person name="Rieger T.T."/>
            <person name="Ritchie M.G."/>
            <person name="Robin C."/>
            <person name="Rogers Y.H."/>
            <person name="Rohde C."/>
            <person name="Rozas J."/>
            <person name="Rubenfield M.J."/>
            <person name="Ruiz A."/>
            <person name="Russo S."/>
            <person name="Salzberg S.L."/>
            <person name="Sanchez-Gracia A."/>
            <person name="Saranga D.J."/>
            <person name="Sato H."/>
            <person name="Schaeffer S.W."/>
            <person name="Schatz M.C."/>
            <person name="Schlenke T."/>
            <person name="Schwartz R."/>
            <person name="Segarra C."/>
            <person name="Singh R.S."/>
            <person name="Sirot L."/>
            <person name="Sirota M."/>
            <person name="Sisneros N.B."/>
            <person name="Smith C.D."/>
            <person name="Smith T.F."/>
            <person name="Spieth J."/>
            <person name="Stage D.E."/>
            <person name="Stark A."/>
            <person name="Stephan W."/>
            <person name="Strausberg R.L."/>
            <person name="Strempel S."/>
            <person name="Sturgill D."/>
            <person name="Sutton G."/>
            <person name="Sutton G.G."/>
            <person name="Tao W."/>
            <person name="Teichmann S."/>
            <person name="Tobari Y.N."/>
            <person name="Tomimura Y."/>
            <person name="Tsolas J.M."/>
            <person name="Valente V.L."/>
            <person name="Venter E."/>
            <person name="Venter J.C."/>
            <person name="Vicario S."/>
            <person name="Vieira F.G."/>
            <person name="Vilella A.J."/>
            <person name="Villasante A."/>
            <person name="Walenz B."/>
            <person name="Wang J."/>
            <person name="Wasserman M."/>
            <person name="Watts T."/>
            <person name="Wilson D."/>
            <person name="Wilson R.K."/>
            <person name="Wing R.A."/>
            <person name="Wolfner M.F."/>
            <person name="Wong A."/>
            <person name="Wong G.K."/>
            <person name="Wu C.I."/>
            <person name="Wu G."/>
            <person name="Yamamoto D."/>
            <person name="Yang H.P."/>
            <person name="Yang S.P."/>
            <person name="Yorke J.A."/>
            <person name="Yoshida K."/>
            <person name="Zdobnov E."/>
            <person name="Zhang P."/>
            <person name="Zhang Y."/>
            <person name="Zimin A.V."/>
            <person name="Baldwin J."/>
            <person name="Abdouelleil A."/>
            <person name="Abdulkadir J."/>
            <person name="Abebe A."/>
            <person name="Abera B."/>
            <person name="Abreu J."/>
            <person name="Acer S.C."/>
            <person name="Aftuck L."/>
            <person name="Alexander A."/>
            <person name="An P."/>
            <person name="Anderson E."/>
            <person name="Anderson S."/>
            <person name="Arachi H."/>
            <person name="Azer M."/>
            <person name="Bachantsang P."/>
            <person name="Barry A."/>
            <person name="Bayul T."/>
            <person name="Berlin A."/>
            <person name="Bessette D."/>
            <person name="Bloom T."/>
            <person name="Blye J."/>
            <person name="Boguslavskiy L."/>
            <person name="Bonnet C."/>
            <person name="Boukhgalter B."/>
            <person name="Bourzgui I."/>
            <person name="Brown A."/>
            <person name="Cahill P."/>
            <person name="Channer S."/>
            <person name="Cheshatsang Y."/>
            <person name="Chuda L."/>
            <person name="Citroen M."/>
            <person name="Collymore A."/>
            <person name="Cooke P."/>
            <person name="Costello M."/>
            <person name="D'Aco K."/>
            <person name="Daza R."/>
            <person name="De Haan G."/>
            <person name="DeGray S."/>
            <person name="DeMaso C."/>
            <person name="Dhargay N."/>
            <person name="Dooley K."/>
            <person name="Dooley E."/>
            <person name="Doricent M."/>
            <person name="Dorje P."/>
            <person name="Dorjee K."/>
            <person name="Dupes A."/>
            <person name="Elong R."/>
            <person name="Falk J."/>
            <person name="Farina A."/>
            <person name="Faro S."/>
            <person name="Ferguson D."/>
            <person name="Fisher S."/>
            <person name="Foley C.D."/>
            <person name="Franke A."/>
            <person name="Friedrich D."/>
            <person name="Gadbois L."/>
            <person name="Gearin G."/>
            <person name="Gearin C.R."/>
            <person name="Giannoukos G."/>
            <person name="Goode T."/>
            <person name="Graham J."/>
            <person name="Grandbois E."/>
            <person name="Grewal S."/>
            <person name="Gyaltsen K."/>
            <person name="Hafez N."/>
            <person name="Hagos B."/>
            <person name="Hall J."/>
            <person name="Henson C."/>
            <person name="Hollinger A."/>
            <person name="Honan T."/>
            <person name="Huard M.D."/>
            <person name="Hughes L."/>
            <person name="Hurhula B."/>
            <person name="Husby M.E."/>
            <person name="Kamat A."/>
            <person name="Kanga B."/>
            <person name="Kashin S."/>
            <person name="Khazanovich D."/>
            <person name="Kisner P."/>
            <person name="Lance K."/>
            <person name="Lara M."/>
            <person name="Lee W."/>
            <person name="Lennon N."/>
            <person name="Letendre F."/>
            <person name="LeVine R."/>
            <person name="Lipovsky A."/>
            <person name="Liu X."/>
            <person name="Liu J."/>
            <person name="Liu S."/>
            <person name="Lokyitsang T."/>
            <person name="Lokyitsang Y."/>
            <person name="Lubonja R."/>
            <person name="Lui A."/>
            <person name="MacDonald P."/>
            <person name="Magnisalis V."/>
            <person name="Maru K."/>
            <person name="Matthews C."/>
            <person name="McCusker W."/>
            <person name="McDonough S."/>
            <person name="Mehta T."/>
            <person name="Meldrim J."/>
            <person name="Meneus L."/>
            <person name="Mihai O."/>
            <person name="Mihalev A."/>
            <person name="Mihova T."/>
            <person name="Mittelman R."/>
            <person name="Mlenga V."/>
            <person name="Montmayeur A."/>
            <person name="Mulrain L."/>
            <person name="Navidi A."/>
            <person name="Naylor J."/>
            <person name="Negash T."/>
            <person name="Nguyen T."/>
            <person name="Nguyen N."/>
            <person name="Nicol R."/>
            <person name="Norbu C."/>
            <person name="Norbu N."/>
            <person name="Novod N."/>
            <person name="O'Neill B."/>
            <person name="Osman S."/>
            <person name="Markiewicz E."/>
            <person name="Oyono O.L."/>
            <person name="Patti C."/>
            <person name="Phunkhang P."/>
            <person name="Pierre F."/>
            <person name="Priest M."/>
            <person name="Raghuraman S."/>
            <person name="Rege F."/>
            <person name="Reyes R."/>
            <person name="Rise C."/>
            <person name="Rogov P."/>
            <person name="Ross K."/>
            <person name="Ryan E."/>
            <person name="Settipalli S."/>
            <person name="Shea T."/>
            <person name="Sherpa N."/>
            <person name="Shi L."/>
            <person name="Shih D."/>
            <person name="Sparrow T."/>
            <person name="Spaulding J."/>
            <person name="Stalker J."/>
            <person name="Stange-Thomann N."/>
            <person name="Stavropoulos S."/>
            <person name="Stone C."/>
            <person name="Strader C."/>
            <person name="Tesfaye S."/>
            <person name="Thomson T."/>
            <person name="Thoulutsang Y."/>
            <person name="Thoulutsang D."/>
            <person name="Topham K."/>
            <person name="Topping I."/>
            <person name="Tsamla T."/>
            <person name="Vassiliev H."/>
            <person name="Vo A."/>
            <person name="Wangchuk T."/>
            <person name="Wangdi T."/>
            <person name="Weiand M."/>
            <person name="Wilkinson J."/>
            <person name="Wilson A."/>
            <person name="Yadav S."/>
            <person name="Young G."/>
            <person name="Yu Q."/>
            <person name="Zembek L."/>
            <person name="Zhong D."/>
            <person name="Zimmer A."/>
            <person name="Zwirko Z."/>
            <person name="Jaffe D.B."/>
            <person name="Alvarez P."/>
            <person name="Brockman W."/>
            <person name="Butler J."/>
            <person name="Chin C."/>
            <person name="Gnerre S."/>
            <person name="Grabherr M."/>
            <person name="Kleber M."/>
            <person name="Mauceli E."/>
            <person name="MacCallum I."/>
        </authorList>
    </citation>
    <scope>NUCLEOTIDE SEQUENCE [LARGE SCALE GENOMIC DNA]</scope>
    <source>
        <strain evidence="7">Tucson 15010-1051.87</strain>
    </source>
</reference>
<dbReference type="Gene3D" id="3.80.10.10">
    <property type="entry name" value="Ribonuclease Inhibitor"/>
    <property type="match status" value="2"/>
</dbReference>
<dbReference type="OMA" id="RATLYMT"/>
<feature type="chain" id="PRO_5002813027" description="LRRCT domain-containing protein" evidence="5">
    <location>
        <begin position="45"/>
        <end position="661"/>
    </location>
</feature>